<proteinExistence type="inferred from homology"/>
<dbReference type="SUPFAM" id="SSF48264">
    <property type="entry name" value="Cytochrome P450"/>
    <property type="match status" value="1"/>
</dbReference>
<dbReference type="Gene3D" id="1.10.630.10">
    <property type="entry name" value="Cytochrome P450"/>
    <property type="match status" value="1"/>
</dbReference>
<reference evidence="8" key="1">
    <citation type="submission" date="2016-10" db="EMBL/GenBank/DDBJ databases">
        <title>Genome sequence of Streptomyces mangrovisoli MUSC 149.</title>
        <authorList>
            <person name="Lee L.-H."/>
            <person name="Ser H.-L."/>
        </authorList>
    </citation>
    <scope>NUCLEOTIDE SEQUENCE [LARGE SCALE GENOMIC DNA]</scope>
    <source>
        <strain evidence="8">MUSC 149</strain>
    </source>
</reference>
<evidence type="ECO:0000256" key="1">
    <source>
        <dbReference type="ARBA" id="ARBA00010617"/>
    </source>
</evidence>
<gene>
    <name evidence="8" type="ORF">WN71_009750</name>
</gene>
<dbReference type="InterPro" id="IPR017972">
    <property type="entry name" value="Cyt_P450_CS"/>
</dbReference>
<keyword evidence="6 7" id="KW-0503">Monooxygenase</keyword>
<evidence type="ECO:0000313" key="9">
    <source>
        <dbReference type="Proteomes" id="UP000034196"/>
    </source>
</evidence>
<dbReference type="GO" id="GO:0005506">
    <property type="term" value="F:iron ion binding"/>
    <property type="evidence" value="ECO:0007669"/>
    <property type="project" value="InterPro"/>
</dbReference>
<evidence type="ECO:0000256" key="2">
    <source>
        <dbReference type="ARBA" id="ARBA00022617"/>
    </source>
</evidence>
<dbReference type="OrthoDB" id="5500002at2"/>
<name>A0A1J4P014_9ACTN</name>
<evidence type="ECO:0000256" key="5">
    <source>
        <dbReference type="ARBA" id="ARBA00023004"/>
    </source>
</evidence>
<keyword evidence="4 7" id="KW-0560">Oxidoreductase</keyword>
<keyword evidence="3 7" id="KW-0479">Metal-binding</keyword>
<keyword evidence="2 7" id="KW-0349">Heme</keyword>
<dbReference type="GO" id="GO:0016705">
    <property type="term" value="F:oxidoreductase activity, acting on paired donors, with incorporation or reduction of molecular oxygen"/>
    <property type="evidence" value="ECO:0007669"/>
    <property type="project" value="InterPro"/>
</dbReference>
<dbReference type="InterPro" id="IPR036396">
    <property type="entry name" value="Cyt_P450_sf"/>
</dbReference>
<evidence type="ECO:0000256" key="4">
    <source>
        <dbReference type="ARBA" id="ARBA00023002"/>
    </source>
</evidence>
<dbReference type="PROSITE" id="PS00086">
    <property type="entry name" value="CYTOCHROME_P450"/>
    <property type="match status" value="1"/>
</dbReference>
<dbReference type="Pfam" id="PF00067">
    <property type="entry name" value="p450"/>
    <property type="match status" value="1"/>
</dbReference>
<dbReference type="PANTHER" id="PTHR46696">
    <property type="entry name" value="P450, PUTATIVE (EUROFUNG)-RELATED"/>
    <property type="match status" value="1"/>
</dbReference>
<comment type="similarity">
    <text evidence="1 7">Belongs to the cytochrome P450 family.</text>
</comment>
<dbReference type="PANTHER" id="PTHR46696:SF1">
    <property type="entry name" value="CYTOCHROME P450 YJIB-RELATED"/>
    <property type="match status" value="1"/>
</dbReference>
<dbReference type="STRING" id="1428628.WN71_009750"/>
<evidence type="ECO:0000256" key="3">
    <source>
        <dbReference type="ARBA" id="ARBA00022723"/>
    </source>
</evidence>
<dbReference type="PRINTS" id="PR00359">
    <property type="entry name" value="BP450"/>
</dbReference>
<comment type="caution">
    <text evidence="8">The sequence shown here is derived from an EMBL/GenBank/DDBJ whole genome shotgun (WGS) entry which is preliminary data.</text>
</comment>
<dbReference type="GO" id="GO:0020037">
    <property type="term" value="F:heme binding"/>
    <property type="evidence" value="ECO:0007669"/>
    <property type="project" value="InterPro"/>
</dbReference>
<sequence>MARQAQRCPYAIDPFGRDIHAEAARLRTEGPVGRVTLPGGVEAWFVSGHEEVRRLLTDERVSKDAYRHWPQWISGEVDESWPLSMWVSVRNMITSYGEDHRRLRRLVTKAFTARRIAQLRPRIEEITAGLLDGLEAEARRAGGAVEFRTAFAQRLPTAVLAELFGVPREFHARLQKIITLFFDTTATAEVAHANQIDVYTTIAELVALKRDSGGDDLTCALIAVRDEGDGSRLTERELIDSLILMYTAAFETTVNLLDNAVSLLLTHPDQLELIRGGKAQWADAVEETLRVEAPGANGIFRYAVEDIPIGGTVIGKGDPMVISFVSAGRDPQTHGADADRFDVLRPTRRDHLSFGHGPHYCLGAPLARMEAEIALEGLFARFPDLSLAVPAGLLRPLESFISNGHRELPLHLGGQPLPTTA</sequence>
<dbReference type="GO" id="GO:0004497">
    <property type="term" value="F:monooxygenase activity"/>
    <property type="evidence" value="ECO:0007669"/>
    <property type="project" value="UniProtKB-KW"/>
</dbReference>
<organism evidence="8 9">
    <name type="scientific">Streptomyces mangrovisoli</name>
    <dbReference type="NCBI Taxonomy" id="1428628"/>
    <lineage>
        <taxon>Bacteria</taxon>
        <taxon>Bacillati</taxon>
        <taxon>Actinomycetota</taxon>
        <taxon>Actinomycetes</taxon>
        <taxon>Kitasatosporales</taxon>
        <taxon>Streptomycetaceae</taxon>
        <taxon>Streptomyces</taxon>
    </lineage>
</organism>
<dbReference type="InterPro" id="IPR001128">
    <property type="entry name" value="Cyt_P450"/>
</dbReference>
<dbReference type="EMBL" id="LAVA02000019">
    <property type="protein sequence ID" value="OIJ68073.1"/>
    <property type="molecule type" value="Genomic_DNA"/>
</dbReference>
<evidence type="ECO:0000313" key="8">
    <source>
        <dbReference type="EMBL" id="OIJ68073.1"/>
    </source>
</evidence>
<dbReference type="Proteomes" id="UP000034196">
    <property type="component" value="Unassembled WGS sequence"/>
</dbReference>
<keyword evidence="9" id="KW-1185">Reference proteome</keyword>
<protein>
    <submittedName>
        <fullName evidence="8">Cytochrome</fullName>
    </submittedName>
</protein>
<dbReference type="AlphaFoldDB" id="A0A1J4P014"/>
<dbReference type="RefSeq" id="WP_046591377.1">
    <property type="nucleotide sequence ID" value="NZ_LAVA02000019.1"/>
</dbReference>
<evidence type="ECO:0000256" key="7">
    <source>
        <dbReference type="RuleBase" id="RU000461"/>
    </source>
</evidence>
<evidence type="ECO:0000256" key="6">
    <source>
        <dbReference type="ARBA" id="ARBA00023033"/>
    </source>
</evidence>
<keyword evidence="5 7" id="KW-0408">Iron</keyword>
<accession>A0A1J4P014</accession>
<dbReference type="FunFam" id="1.10.630.10:FF:000018">
    <property type="entry name" value="Cytochrome P450 monooxygenase"/>
    <property type="match status" value="1"/>
</dbReference>
<dbReference type="CDD" id="cd11029">
    <property type="entry name" value="CYP107-like"/>
    <property type="match status" value="1"/>
</dbReference>
<dbReference type="InterPro" id="IPR002397">
    <property type="entry name" value="Cyt_P450_B"/>
</dbReference>